<feature type="domain" description="Formylmethanofuran dehydrogenase subunit E" evidence="1">
    <location>
        <begin position="17"/>
        <end position="152"/>
    </location>
</feature>
<sequence length="166" mass="18506">MEQPQASDLFDRIYRRHGHYCPMSTLGGRLGLAARGQFPEECSPDELRAVYHTDTCAVDGIEEAAGVSRERGTLVVREERRHCLRLVRRSDGHGVEVELGAAALARAGEYRRLSDQLELLRPNLPAAEVAARQQVLDGLLEELRRAGEAELFSLRQVVEKTEVTDA</sequence>
<proteinExistence type="predicted"/>
<dbReference type="RefSeq" id="WP_221249333.1">
    <property type="nucleotide sequence ID" value="NZ_AP024355.1"/>
</dbReference>
<keyword evidence="3" id="KW-1185">Reference proteome</keyword>
<dbReference type="EMBL" id="AP024355">
    <property type="protein sequence ID" value="BCR05944.1"/>
    <property type="molecule type" value="Genomic_DNA"/>
</dbReference>
<protein>
    <recommendedName>
        <fullName evidence="1">Formylmethanofuran dehydrogenase subunit E domain-containing protein</fullName>
    </recommendedName>
</protein>
<organism evidence="2 3">
    <name type="scientific">Desulfuromonas versatilis</name>
    <dbReference type="NCBI Taxonomy" id="2802975"/>
    <lineage>
        <taxon>Bacteria</taxon>
        <taxon>Pseudomonadati</taxon>
        <taxon>Thermodesulfobacteriota</taxon>
        <taxon>Desulfuromonadia</taxon>
        <taxon>Desulfuromonadales</taxon>
        <taxon>Desulfuromonadaceae</taxon>
        <taxon>Desulfuromonas</taxon>
    </lineage>
</organism>
<dbReference type="SUPFAM" id="SSF143555">
    <property type="entry name" value="FwdE-like"/>
    <property type="match status" value="1"/>
</dbReference>
<dbReference type="Gene3D" id="3.30.1330.130">
    <property type="match status" value="1"/>
</dbReference>
<reference evidence="2 3" key="2">
    <citation type="journal article" date="2021" name="Int. J. Syst. Evol. Microbiol.">
        <title>Isolation and Polyphasic Characterization of Desulfuromonas versatilis sp. Nov., an Electrogenic Bacteria Capable of Versatile Metabolism Isolated from a Graphene Oxide-Reducing Enrichment Culture.</title>
        <authorList>
            <person name="Xie L."/>
            <person name="Yoshida N."/>
            <person name="Ishii S."/>
            <person name="Meng L."/>
        </authorList>
    </citation>
    <scope>NUCLEOTIDE SEQUENCE [LARGE SCALE GENOMIC DNA]</scope>
    <source>
        <strain evidence="2 3">NIT-T3</strain>
    </source>
</reference>
<dbReference type="PANTHER" id="PTHR39418:SF1">
    <property type="entry name" value="DEHYDROGENASE"/>
    <property type="match status" value="1"/>
</dbReference>
<name>A0ABN6E331_9BACT</name>
<reference evidence="2 3" key="1">
    <citation type="journal article" date="2016" name="C (Basel)">
        <title>Selective Growth of and Electricity Production by Marine Exoelectrogenic Bacteria in Self-Aggregated Hydrogel of Microbially Reduced Graphene Oxide.</title>
        <authorList>
            <person name="Yoshida N."/>
            <person name="Goto Y."/>
            <person name="Miyata Y."/>
        </authorList>
    </citation>
    <scope>NUCLEOTIDE SEQUENCE [LARGE SCALE GENOMIC DNA]</scope>
    <source>
        <strain evidence="2 3">NIT-T3</strain>
    </source>
</reference>
<accession>A0ABN6E331</accession>
<evidence type="ECO:0000259" key="1">
    <source>
        <dbReference type="Pfam" id="PF02663"/>
    </source>
</evidence>
<evidence type="ECO:0000313" key="2">
    <source>
        <dbReference type="EMBL" id="BCR05944.1"/>
    </source>
</evidence>
<dbReference type="InterPro" id="IPR003814">
    <property type="entry name" value="FmdEsu_dom"/>
</dbReference>
<dbReference type="InterPro" id="IPR053194">
    <property type="entry name" value="tRNA_methyltr_O"/>
</dbReference>
<dbReference type="Pfam" id="PF02663">
    <property type="entry name" value="FmdE"/>
    <property type="match status" value="1"/>
</dbReference>
<gene>
    <name evidence="2" type="ORF">DESUT3_30130</name>
</gene>
<dbReference type="PANTHER" id="PTHR39418">
    <property type="entry name" value="DEHYDROGENASE-RELATED"/>
    <property type="match status" value="1"/>
</dbReference>
<dbReference type="Proteomes" id="UP001319827">
    <property type="component" value="Chromosome"/>
</dbReference>
<evidence type="ECO:0000313" key="3">
    <source>
        <dbReference type="Proteomes" id="UP001319827"/>
    </source>
</evidence>